<dbReference type="GO" id="GO:0046872">
    <property type="term" value="F:metal ion binding"/>
    <property type="evidence" value="ECO:0007669"/>
    <property type="project" value="UniProtKB-KW"/>
</dbReference>
<evidence type="ECO:0000256" key="6">
    <source>
        <dbReference type="ARBA" id="ARBA00023008"/>
    </source>
</evidence>
<name>A0A9P4I4W6_9PEZI</name>
<keyword evidence="16" id="KW-1185">Reference proteome</keyword>
<comment type="cofactor">
    <cofactor evidence="1">
        <name>Cu(2+)</name>
        <dbReference type="ChEBI" id="CHEBI:29036"/>
    </cofactor>
</comment>
<dbReference type="GO" id="GO:0004503">
    <property type="term" value="F:tyrosinase activity"/>
    <property type="evidence" value="ECO:0007669"/>
    <property type="project" value="UniProtKB-EC"/>
</dbReference>
<dbReference type="AlphaFoldDB" id="A0A9P4I4W6"/>
<protein>
    <recommendedName>
        <fullName evidence="3">tyrosinase</fullName>
        <ecNumber evidence="3">1.14.18.1</ecNumber>
    </recommendedName>
</protein>
<gene>
    <name evidence="15" type="ORF">NA57DRAFT_47874</name>
</gene>
<feature type="domain" description="Tyrosinase copper-binding" evidence="13">
    <location>
        <begin position="62"/>
        <end position="325"/>
    </location>
</feature>
<evidence type="ECO:0000256" key="1">
    <source>
        <dbReference type="ARBA" id="ARBA00001973"/>
    </source>
</evidence>
<evidence type="ECO:0000256" key="3">
    <source>
        <dbReference type="ARBA" id="ARBA00011906"/>
    </source>
</evidence>
<keyword evidence="4" id="KW-0479">Metal-binding</keyword>
<dbReference type="InterPro" id="IPR002227">
    <property type="entry name" value="Tyrosinase_Cu-bd"/>
</dbReference>
<keyword evidence="6" id="KW-0186">Copper</keyword>
<reference evidence="15" key="1">
    <citation type="journal article" date="2020" name="Stud. Mycol.">
        <title>101 Dothideomycetes genomes: a test case for predicting lifestyles and emergence of pathogens.</title>
        <authorList>
            <person name="Haridas S."/>
            <person name="Albert R."/>
            <person name="Binder M."/>
            <person name="Bloem J."/>
            <person name="Labutti K."/>
            <person name="Salamov A."/>
            <person name="Andreopoulos B."/>
            <person name="Baker S."/>
            <person name="Barry K."/>
            <person name="Bills G."/>
            <person name="Bluhm B."/>
            <person name="Cannon C."/>
            <person name="Castanera R."/>
            <person name="Culley D."/>
            <person name="Daum C."/>
            <person name="Ezra D."/>
            <person name="Gonzalez J."/>
            <person name="Henrissat B."/>
            <person name="Kuo A."/>
            <person name="Liang C."/>
            <person name="Lipzen A."/>
            <person name="Lutzoni F."/>
            <person name="Magnuson J."/>
            <person name="Mondo S."/>
            <person name="Nolan M."/>
            <person name="Ohm R."/>
            <person name="Pangilinan J."/>
            <person name="Park H.-J."/>
            <person name="Ramirez L."/>
            <person name="Alfaro M."/>
            <person name="Sun H."/>
            <person name="Tritt A."/>
            <person name="Yoshinaga Y."/>
            <person name="Zwiers L.-H."/>
            <person name="Turgeon B."/>
            <person name="Goodwin S."/>
            <person name="Spatafora J."/>
            <person name="Crous P."/>
            <person name="Grigoriev I."/>
        </authorList>
    </citation>
    <scope>NUCLEOTIDE SEQUENCE</scope>
    <source>
        <strain evidence="15">CBS 133067</strain>
    </source>
</reference>
<dbReference type="PRINTS" id="PR00092">
    <property type="entry name" value="TYROSINASE"/>
</dbReference>
<dbReference type="Gene3D" id="2.60.310.20">
    <property type="match status" value="1"/>
</dbReference>
<keyword evidence="8" id="KW-0470">Melanin biosynthesis</keyword>
<evidence type="ECO:0000259" key="13">
    <source>
        <dbReference type="Pfam" id="PF00264"/>
    </source>
</evidence>
<evidence type="ECO:0000259" key="14">
    <source>
        <dbReference type="Pfam" id="PF18132"/>
    </source>
</evidence>
<evidence type="ECO:0000256" key="11">
    <source>
        <dbReference type="SAM" id="MobiDB-lite"/>
    </source>
</evidence>
<evidence type="ECO:0000256" key="9">
    <source>
        <dbReference type="ARBA" id="ARBA00048233"/>
    </source>
</evidence>
<evidence type="ECO:0000256" key="7">
    <source>
        <dbReference type="ARBA" id="ARBA00023033"/>
    </source>
</evidence>
<dbReference type="EMBL" id="ML978137">
    <property type="protein sequence ID" value="KAF2093543.1"/>
    <property type="molecule type" value="Genomic_DNA"/>
</dbReference>
<dbReference type="InterPro" id="IPR041640">
    <property type="entry name" value="Tyrosinase_C"/>
</dbReference>
<feature type="domain" description="Tyrosinase C-terminal" evidence="14">
    <location>
        <begin position="435"/>
        <end position="536"/>
    </location>
</feature>
<comment type="catalytic activity">
    <reaction evidence="10">
        <text>L-tyrosine + O2 = L-dopaquinone + H2O</text>
        <dbReference type="Rhea" id="RHEA:18117"/>
        <dbReference type="ChEBI" id="CHEBI:15377"/>
        <dbReference type="ChEBI" id="CHEBI:15379"/>
        <dbReference type="ChEBI" id="CHEBI:57924"/>
        <dbReference type="ChEBI" id="CHEBI:58315"/>
        <dbReference type="EC" id="1.14.18.1"/>
    </reaction>
</comment>
<feature type="chain" id="PRO_5040373061" description="tyrosinase" evidence="12">
    <location>
        <begin position="17"/>
        <end position="544"/>
    </location>
</feature>
<dbReference type="GO" id="GO:0042438">
    <property type="term" value="P:melanin biosynthetic process"/>
    <property type="evidence" value="ECO:0007669"/>
    <property type="project" value="UniProtKB-KW"/>
</dbReference>
<organism evidence="15 16">
    <name type="scientific">Rhizodiscina lignyota</name>
    <dbReference type="NCBI Taxonomy" id="1504668"/>
    <lineage>
        <taxon>Eukaryota</taxon>
        <taxon>Fungi</taxon>
        <taxon>Dikarya</taxon>
        <taxon>Ascomycota</taxon>
        <taxon>Pezizomycotina</taxon>
        <taxon>Dothideomycetes</taxon>
        <taxon>Pleosporomycetidae</taxon>
        <taxon>Aulographales</taxon>
        <taxon>Rhizodiscinaceae</taxon>
        <taxon>Rhizodiscina</taxon>
    </lineage>
</organism>
<dbReference type="OrthoDB" id="6132182at2759"/>
<evidence type="ECO:0000256" key="5">
    <source>
        <dbReference type="ARBA" id="ARBA00023002"/>
    </source>
</evidence>
<comment type="similarity">
    <text evidence="2">Belongs to the tyrosinase family.</text>
</comment>
<evidence type="ECO:0000313" key="15">
    <source>
        <dbReference type="EMBL" id="KAF2093543.1"/>
    </source>
</evidence>
<keyword evidence="7" id="KW-0503">Monooxygenase</keyword>
<dbReference type="Gene3D" id="1.10.1280.10">
    <property type="entry name" value="Di-copper center containing domain from catechol oxidase"/>
    <property type="match status" value="1"/>
</dbReference>
<dbReference type="Pfam" id="PF18132">
    <property type="entry name" value="Tyrosinase_C"/>
    <property type="match status" value="1"/>
</dbReference>
<dbReference type="PANTHER" id="PTHR11474">
    <property type="entry name" value="TYROSINASE FAMILY MEMBER"/>
    <property type="match status" value="1"/>
</dbReference>
<evidence type="ECO:0000256" key="12">
    <source>
        <dbReference type="SAM" id="SignalP"/>
    </source>
</evidence>
<comment type="catalytic activity">
    <reaction evidence="9">
        <text>2 L-dopa + O2 = 2 L-dopaquinone + 2 H2O</text>
        <dbReference type="Rhea" id="RHEA:34287"/>
        <dbReference type="ChEBI" id="CHEBI:15377"/>
        <dbReference type="ChEBI" id="CHEBI:15379"/>
        <dbReference type="ChEBI" id="CHEBI:57504"/>
        <dbReference type="ChEBI" id="CHEBI:57924"/>
        <dbReference type="EC" id="1.14.18.1"/>
    </reaction>
</comment>
<comment type="caution">
    <text evidence="15">The sequence shown here is derived from an EMBL/GenBank/DDBJ whole genome shotgun (WGS) entry which is preliminary data.</text>
</comment>
<dbReference type="SUPFAM" id="SSF48056">
    <property type="entry name" value="Di-copper centre-containing domain"/>
    <property type="match status" value="1"/>
</dbReference>
<feature type="signal peptide" evidence="12">
    <location>
        <begin position="1"/>
        <end position="16"/>
    </location>
</feature>
<sequence length="544" mass="60474">MHLFIALSTIIAYSSAVVTTGASGNGVGVRLEIRTLQQDPASWNIYLLALSSMQNVSQSDLESYYQIARIHGYPSGAYDGVTGVTPSSPSQYEGYCPHRSVYFGTWHRCYVALFEQILQQHALQAANSFPAGAEKDKYVDAATNLRSAYWDWTNSSDGGTAFPTVFTDATVEVTTVQANKIVNVTMPNPLLLYRFHPNPGKFDESYYDQWATTLRSPTNYNANTQSQESVSRSTIDEYRTSQRDRLYKVLTNNTASYNVFGNELWCGDSCGADRDNIESIHDNIHVWVGGQNVPGHMTDLGVAAYDATFWLHHTMIDRAFSLWQALHPDEWFEPQTQQVGTFWYNPGTVARSTDELKPFKKDSTGDFWTSDDVRDWTVFNYRYPELPQGYTTASVRAAVDKEYGSADDPPAIAASPVQLPSRIRRSANTAAQSYEYFINVRANTYALRESYSIYAFLGEAGPPSTWITSGNTVGTQAVTMSRMALKGGAPPSVMVSGVIPLSRAIKRRIASGELKYSTIDDINGYLKKNLSWKVLAVSFSVLST</sequence>
<feature type="region of interest" description="Disordered" evidence="11">
    <location>
        <begin position="217"/>
        <end position="236"/>
    </location>
</feature>
<dbReference type="Pfam" id="PF00264">
    <property type="entry name" value="Tyrosinase"/>
    <property type="match status" value="1"/>
</dbReference>
<keyword evidence="5" id="KW-0560">Oxidoreductase</keyword>
<evidence type="ECO:0000256" key="4">
    <source>
        <dbReference type="ARBA" id="ARBA00022723"/>
    </source>
</evidence>
<accession>A0A9P4I4W6</accession>
<evidence type="ECO:0000256" key="2">
    <source>
        <dbReference type="ARBA" id="ARBA00009928"/>
    </source>
</evidence>
<feature type="compositionally biased region" description="Polar residues" evidence="11">
    <location>
        <begin position="217"/>
        <end position="233"/>
    </location>
</feature>
<dbReference type="InterPro" id="IPR008922">
    <property type="entry name" value="Di-copper_centre_dom_sf"/>
</dbReference>
<evidence type="ECO:0000313" key="16">
    <source>
        <dbReference type="Proteomes" id="UP000799772"/>
    </source>
</evidence>
<keyword evidence="12" id="KW-0732">Signal</keyword>
<evidence type="ECO:0000256" key="8">
    <source>
        <dbReference type="ARBA" id="ARBA00023101"/>
    </source>
</evidence>
<dbReference type="InterPro" id="IPR050316">
    <property type="entry name" value="Tyrosinase/Hemocyanin"/>
</dbReference>
<dbReference type="PANTHER" id="PTHR11474:SF76">
    <property type="entry name" value="SHKT DOMAIN-CONTAINING PROTEIN"/>
    <property type="match status" value="1"/>
</dbReference>
<evidence type="ECO:0000256" key="10">
    <source>
        <dbReference type="ARBA" id="ARBA00048881"/>
    </source>
</evidence>
<dbReference type="EC" id="1.14.18.1" evidence="3"/>
<dbReference type="Proteomes" id="UP000799772">
    <property type="component" value="Unassembled WGS sequence"/>
</dbReference>
<proteinExistence type="inferred from homology"/>